<organism evidence="4 5">
    <name type="scientific">Rhizopus oryzae</name>
    <name type="common">Mucormycosis agent</name>
    <name type="synonym">Rhizopus arrhizus var. delemar</name>
    <dbReference type="NCBI Taxonomy" id="64495"/>
    <lineage>
        <taxon>Eukaryota</taxon>
        <taxon>Fungi</taxon>
        <taxon>Fungi incertae sedis</taxon>
        <taxon>Mucoromycota</taxon>
        <taxon>Mucoromycotina</taxon>
        <taxon>Mucoromycetes</taxon>
        <taxon>Mucorales</taxon>
        <taxon>Mucorineae</taxon>
        <taxon>Rhizopodaceae</taxon>
        <taxon>Rhizopus</taxon>
    </lineage>
</organism>
<evidence type="ECO:0000313" key="5">
    <source>
        <dbReference type="Proteomes" id="UP000716291"/>
    </source>
</evidence>
<dbReference type="Gene3D" id="2.120.10.80">
    <property type="entry name" value="Kelch-type beta propeller"/>
    <property type="match status" value="1"/>
</dbReference>
<dbReference type="AlphaFoldDB" id="A0A9P6XJQ1"/>
<dbReference type="InterPro" id="IPR036047">
    <property type="entry name" value="F-box-like_dom_sf"/>
</dbReference>
<name>A0A9P6XJQ1_RHIOR</name>
<proteinExistence type="predicted"/>
<feature type="compositionally biased region" description="Polar residues" evidence="3">
    <location>
        <begin position="527"/>
        <end position="544"/>
    </location>
</feature>
<dbReference type="SUPFAM" id="SSF117281">
    <property type="entry name" value="Kelch motif"/>
    <property type="match status" value="1"/>
</dbReference>
<dbReference type="Proteomes" id="UP000716291">
    <property type="component" value="Unassembled WGS sequence"/>
</dbReference>
<dbReference type="InterPro" id="IPR015915">
    <property type="entry name" value="Kelch-typ_b-propeller"/>
</dbReference>
<keyword evidence="5" id="KW-1185">Reference proteome</keyword>
<sequence length="570" mass="64341">MAYSSNSTTIFDLSFDTKLAIFHYLDNRSLVNLLKTCTYFARIVKSVLAYRNAYVSTIQKPMPTLPPFLSFRAGVAIGSKFFMPFLSESPYCYVFDLNKEEWSTEKLSMANPGEFHLQVTTAAAIGNKIYLVGGRLLRSYTLSNTLIEIDTQTFTVQVINDAAGTPPRPRHEHSVDAIADRYLVVFGGLCYNSVGENDVFVYDTIKNCWFVPHINGQFPHLRFGHASAVAGKSLYVHGGAQIDSDSSYIIYDDLYKLDCQTWIWYKYEHPEVERYLRNQMQRESALLEREYLIPTTGESPHDRFQSYMCAVSGKLVTFGGHSIRMDKDDSEILCNYSLDELSIFNTKRQLWSSINAELLEKDNEDFISVSNMCAAVLPVDSRNVKIFVFAGKELSESERRPSVLYTNRHSSESSDEALRSEQHQPLDSIMERDSKFAEDRFLKDDSDNSDDYGGMEERSIIKKSPLGDLRSPDNSEHSEHVKDAFRLIDPDVQGEPSNISQIDGESSHHNPTRRPSLKPLPGGGYIDTSTDSGQGKTSGSSNGSYEGYILSKVRKQNRITPCIVVIELLV</sequence>
<comment type="caution">
    <text evidence="4">The sequence shown here is derived from an EMBL/GenBank/DDBJ whole genome shotgun (WGS) entry which is preliminary data.</text>
</comment>
<gene>
    <name evidence="4" type="ORF">G6F64_000904</name>
</gene>
<evidence type="ECO:0008006" key="6">
    <source>
        <dbReference type="Google" id="ProtNLM"/>
    </source>
</evidence>
<feature type="region of interest" description="Disordered" evidence="3">
    <location>
        <begin position="400"/>
        <end position="544"/>
    </location>
</feature>
<evidence type="ECO:0000313" key="4">
    <source>
        <dbReference type="EMBL" id="KAG1315157.1"/>
    </source>
</evidence>
<evidence type="ECO:0000256" key="3">
    <source>
        <dbReference type="SAM" id="MobiDB-lite"/>
    </source>
</evidence>
<keyword evidence="2" id="KW-0677">Repeat</keyword>
<feature type="compositionally biased region" description="Basic and acidic residues" evidence="3">
    <location>
        <begin position="470"/>
        <end position="489"/>
    </location>
</feature>
<accession>A0A9P6XJQ1</accession>
<dbReference type="EMBL" id="JAANQT010000061">
    <property type="protein sequence ID" value="KAG1315157.1"/>
    <property type="molecule type" value="Genomic_DNA"/>
</dbReference>
<dbReference type="Pfam" id="PF24681">
    <property type="entry name" value="Kelch_KLHDC2_KLHL20_DRC7"/>
    <property type="match status" value="1"/>
</dbReference>
<feature type="compositionally biased region" description="Basic and acidic residues" evidence="3">
    <location>
        <begin position="409"/>
        <end position="446"/>
    </location>
</feature>
<reference evidence="4" key="1">
    <citation type="journal article" date="2020" name="Microb. Genom.">
        <title>Genetic diversity of clinical and environmental Mucorales isolates obtained from an investigation of mucormycosis cases among solid organ transplant recipients.</title>
        <authorList>
            <person name="Nguyen M.H."/>
            <person name="Kaul D."/>
            <person name="Muto C."/>
            <person name="Cheng S.J."/>
            <person name="Richter R.A."/>
            <person name="Bruno V.M."/>
            <person name="Liu G."/>
            <person name="Beyhan S."/>
            <person name="Sundermann A.J."/>
            <person name="Mounaud S."/>
            <person name="Pasculle A.W."/>
            <person name="Nierman W.C."/>
            <person name="Driscoll E."/>
            <person name="Cumbie R."/>
            <person name="Clancy C.J."/>
            <person name="Dupont C.L."/>
        </authorList>
    </citation>
    <scope>NUCLEOTIDE SEQUENCE</scope>
    <source>
        <strain evidence="4">GL11</strain>
    </source>
</reference>
<keyword evidence="1" id="KW-0880">Kelch repeat</keyword>
<evidence type="ECO:0000256" key="1">
    <source>
        <dbReference type="ARBA" id="ARBA00022441"/>
    </source>
</evidence>
<dbReference type="PANTHER" id="PTHR46093">
    <property type="entry name" value="ACYL-COA-BINDING DOMAIN-CONTAINING PROTEIN 5"/>
    <property type="match status" value="1"/>
</dbReference>
<evidence type="ECO:0000256" key="2">
    <source>
        <dbReference type="ARBA" id="ARBA00022737"/>
    </source>
</evidence>
<dbReference type="PANTHER" id="PTHR46093:SF18">
    <property type="entry name" value="FIBRONECTIN TYPE-III DOMAIN-CONTAINING PROTEIN"/>
    <property type="match status" value="1"/>
</dbReference>
<dbReference type="SUPFAM" id="SSF81383">
    <property type="entry name" value="F-box domain"/>
    <property type="match status" value="1"/>
</dbReference>
<protein>
    <recommendedName>
        <fullName evidence="6">F-box domain-containing protein</fullName>
    </recommendedName>
</protein>
<feature type="compositionally biased region" description="Polar residues" evidence="3">
    <location>
        <begin position="495"/>
        <end position="504"/>
    </location>
</feature>